<feature type="domain" description="VTT" evidence="9">
    <location>
        <begin position="40"/>
        <end position="163"/>
    </location>
</feature>
<evidence type="ECO:0000256" key="6">
    <source>
        <dbReference type="ARBA" id="ARBA00023136"/>
    </source>
</evidence>
<sequence>MDMHWFTALADWSTAHPQLMGLSVLLIACAESLAIVGLLVPGASLLLACGALIGLGHLPLAPIWAWAVAGAVIGDWASFWLGRRMRSRTRGLWPLNRHPEWLERGERFFQHHGGKSVAIGRFVGPVRAVVPLIAGMLDMSPRRFMLLNLLSALLWAPAYLLPGMALAATLDRAGPVVTRLLAVALVALVLLWLLWQVSTLLLSRRPRPLYLRIAAAAALLVFGIVLHPLAADLSTPSDTALWVGSRQALASALQQEGWSRPRPSREAWLAALDPAAPLAALPVTPNWQPPDAIWVRGDHHGERQVLRLWFDTHSPAAQPQWHAALSHQYRRACGWLACWAENPATAPAPPQPAALTGDGNAPARITASG</sequence>
<keyword evidence="3" id="KW-1003">Cell membrane</keyword>
<evidence type="ECO:0000256" key="7">
    <source>
        <dbReference type="SAM" id="MobiDB-lite"/>
    </source>
</evidence>
<evidence type="ECO:0000313" key="11">
    <source>
        <dbReference type="Proteomes" id="UP000246569"/>
    </source>
</evidence>
<evidence type="ECO:0000259" key="9">
    <source>
        <dbReference type="Pfam" id="PF09335"/>
    </source>
</evidence>
<keyword evidence="11" id="KW-1185">Reference proteome</keyword>
<dbReference type="Proteomes" id="UP000246569">
    <property type="component" value="Unassembled WGS sequence"/>
</dbReference>
<keyword evidence="4 8" id="KW-0812">Transmembrane</keyword>
<evidence type="ECO:0000256" key="2">
    <source>
        <dbReference type="ARBA" id="ARBA00010792"/>
    </source>
</evidence>
<evidence type="ECO:0000256" key="5">
    <source>
        <dbReference type="ARBA" id="ARBA00022989"/>
    </source>
</evidence>
<comment type="subcellular location">
    <subcellularLocation>
        <location evidence="1">Cell membrane</location>
        <topology evidence="1">Multi-pass membrane protein</topology>
    </subcellularLocation>
</comment>
<feature type="transmembrane region" description="Helical" evidence="8">
    <location>
        <begin position="24"/>
        <end position="57"/>
    </location>
</feature>
<organism evidence="10 11">
    <name type="scientific">Plasticicumulans acidivorans</name>
    <dbReference type="NCBI Taxonomy" id="886464"/>
    <lineage>
        <taxon>Bacteria</taxon>
        <taxon>Pseudomonadati</taxon>
        <taxon>Pseudomonadota</taxon>
        <taxon>Gammaproteobacteria</taxon>
        <taxon>Candidatus Competibacteraceae</taxon>
        <taxon>Plasticicumulans</taxon>
    </lineage>
</organism>
<reference evidence="10 11" key="1">
    <citation type="submission" date="2018-05" db="EMBL/GenBank/DDBJ databases">
        <title>Genomic Encyclopedia of Type Strains, Phase IV (KMG-IV): sequencing the most valuable type-strain genomes for metagenomic binning, comparative biology and taxonomic classification.</title>
        <authorList>
            <person name="Goeker M."/>
        </authorList>
    </citation>
    <scope>NUCLEOTIDE SEQUENCE [LARGE SCALE GENOMIC DNA]</scope>
    <source>
        <strain evidence="10 11">DSM 23606</strain>
    </source>
</reference>
<evidence type="ECO:0000256" key="3">
    <source>
        <dbReference type="ARBA" id="ARBA00022475"/>
    </source>
</evidence>
<gene>
    <name evidence="10" type="ORF">C7443_107133</name>
</gene>
<keyword evidence="5 8" id="KW-1133">Transmembrane helix</keyword>
<dbReference type="GO" id="GO:0005886">
    <property type="term" value="C:plasma membrane"/>
    <property type="evidence" value="ECO:0007669"/>
    <property type="project" value="UniProtKB-SubCell"/>
</dbReference>
<evidence type="ECO:0000256" key="1">
    <source>
        <dbReference type="ARBA" id="ARBA00004651"/>
    </source>
</evidence>
<name>A0A317MTA0_9GAMM</name>
<dbReference type="InterPro" id="IPR032816">
    <property type="entry name" value="VTT_dom"/>
</dbReference>
<dbReference type="PANTHER" id="PTHR30353">
    <property type="entry name" value="INNER MEMBRANE PROTEIN DEDA-RELATED"/>
    <property type="match status" value="1"/>
</dbReference>
<feature type="transmembrane region" description="Helical" evidence="8">
    <location>
        <begin position="146"/>
        <end position="168"/>
    </location>
</feature>
<feature type="region of interest" description="Disordered" evidence="7">
    <location>
        <begin position="349"/>
        <end position="369"/>
    </location>
</feature>
<dbReference type="OrthoDB" id="9780918at2"/>
<dbReference type="PANTHER" id="PTHR30353:SF15">
    <property type="entry name" value="INNER MEMBRANE PROTEIN YABI"/>
    <property type="match status" value="1"/>
</dbReference>
<evidence type="ECO:0000256" key="4">
    <source>
        <dbReference type="ARBA" id="ARBA00022692"/>
    </source>
</evidence>
<feature type="transmembrane region" description="Helical" evidence="8">
    <location>
        <begin position="63"/>
        <end position="82"/>
    </location>
</feature>
<dbReference type="InterPro" id="IPR032818">
    <property type="entry name" value="DedA-like"/>
</dbReference>
<dbReference type="Pfam" id="PF09335">
    <property type="entry name" value="VTT_dom"/>
    <property type="match status" value="1"/>
</dbReference>
<comment type="similarity">
    <text evidence="2">Belongs to the DedA family.</text>
</comment>
<keyword evidence="6 8" id="KW-0472">Membrane</keyword>
<protein>
    <submittedName>
        <fullName evidence="10">Membrane protein DedA with SNARE-associated domain</fullName>
    </submittedName>
</protein>
<evidence type="ECO:0000313" key="10">
    <source>
        <dbReference type="EMBL" id="PWV60559.1"/>
    </source>
</evidence>
<dbReference type="AlphaFoldDB" id="A0A317MTA0"/>
<accession>A0A317MTA0</accession>
<comment type="caution">
    <text evidence="10">The sequence shown here is derived from an EMBL/GenBank/DDBJ whole genome shotgun (WGS) entry which is preliminary data.</text>
</comment>
<feature type="transmembrane region" description="Helical" evidence="8">
    <location>
        <begin position="180"/>
        <end position="202"/>
    </location>
</feature>
<proteinExistence type="inferred from homology"/>
<feature type="transmembrane region" description="Helical" evidence="8">
    <location>
        <begin position="209"/>
        <end position="230"/>
    </location>
</feature>
<dbReference type="EMBL" id="QGTJ01000007">
    <property type="protein sequence ID" value="PWV60559.1"/>
    <property type="molecule type" value="Genomic_DNA"/>
</dbReference>
<evidence type="ECO:0000256" key="8">
    <source>
        <dbReference type="SAM" id="Phobius"/>
    </source>
</evidence>